<dbReference type="NCBIfam" id="TIGR04085">
    <property type="entry name" value="rSAM_more_4Fe4S"/>
    <property type="match status" value="1"/>
</dbReference>
<evidence type="ECO:0000256" key="4">
    <source>
        <dbReference type="ARBA" id="ARBA00022723"/>
    </source>
</evidence>
<dbReference type="KEGG" id="mpi:Mpet_2494"/>
<dbReference type="Pfam" id="PF04055">
    <property type="entry name" value="Radical_SAM"/>
    <property type="match status" value="1"/>
</dbReference>
<dbReference type="SFLD" id="SFLDG01067">
    <property type="entry name" value="SPASM/twitch_domain_containing"/>
    <property type="match status" value="1"/>
</dbReference>
<dbReference type="OrthoDB" id="5620at2157"/>
<dbReference type="SUPFAM" id="SSF102114">
    <property type="entry name" value="Radical SAM enzymes"/>
    <property type="match status" value="1"/>
</dbReference>
<name>E1REZ4_METP4</name>
<dbReference type="InterPro" id="IPR007197">
    <property type="entry name" value="rSAM"/>
</dbReference>
<dbReference type="SMART" id="SM00729">
    <property type="entry name" value="Elp3"/>
    <property type="match status" value="1"/>
</dbReference>
<proteinExistence type="predicted"/>
<dbReference type="eggNOG" id="arCOG00938">
    <property type="taxonomic scope" value="Archaea"/>
</dbReference>
<gene>
    <name evidence="8" type="ordered locus">Mpet_2494</name>
</gene>
<reference evidence="8 9" key="1">
    <citation type="journal article" date="2010" name="Stand. Genomic Sci.">
        <title>Complete genome sequence of Methanoplanus petrolearius type strain (SEBR 4847).</title>
        <authorList>
            <person name="Brambilla E."/>
            <person name="Djao O.D."/>
            <person name="Daligault H."/>
            <person name="Lapidus A."/>
            <person name="Lucas S."/>
            <person name="Hammon N."/>
            <person name="Nolan M."/>
            <person name="Tice H."/>
            <person name="Cheng J.F."/>
            <person name="Han C."/>
            <person name="Tapia R."/>
            <person name="Goodwin L."/>
            <person name="Pitluck S."/>
            <person name="Liolios K."/>
            <person name="Ivanova N."/>
            <person name="Mavromatis K."/>
            <person name="Mikhailova N."/>
            <person name="Pati A."/>
            <person name="Chen A."/>
            <person name="Palaniappan K."/>
            <person name="Land M."/>
            <person name="Hauser L."/>
            <person name="Chang Y.J."/>
            <person name="Jeffries C.D."/>
            <person name="Rohde M."/>
            <person name="Spring S."/>
            <person name="Sikorski J."/>
            <person name="Goker M."/>
            <person name="Woyke T."/>
            <person name="Bristow J."/>
            <person name="Eisen J.A."/>
            <person name="Markowitz V."/>
            <person name="Hugenholtz P."/>
            <person name="Kyrpides N.C."/>
            <person name="Klenk H.P."/>
        </authorList>
    </citation>
    <scope>NUCLEOTIDE SEQUENCE [LARGE SCALE GENOMIC DNA]</scope>
    <source>
        <strain evidence="9">DSM 11571 / OCM 486 / SEBR 4847</strain>
    </source>
</reference>
<keyword evidence="5" id="KW-0408">Iron</keyword>
<keyword evidence="9" id="KW-1185">Reference proteome</keyword>
<evidence type="ECO:0000259" key="7">
    <source>
        <dbReference type="PROSITE" id="PS51918"/>
    </source>
</evidence>
<dbReference type="GeneID" id="9744987"/>
<dbReference type="Pfam" id="PF13186">
    <property type="entry name" value="SPASM"/>
    <property type="match status" value="1"/>
</dbReference>
<comment type="cofactor">
    <cofactor evidence="1">
        <name>[4Fe-4S] cluster</name>
        <dbReference type="ChEBI" id="CHEBI:49883"/>
    </cofactor>
</comment>
<dbReference type="PANTHER" id="PTHR11228:SF7">
    <property type="entry name" value="PQQA PEPTIDE CYCLASE"/>
    <property type="match status" value="1"/>
</dbReference>
<evidence type="ECO:0000256" key="5">
    <source>
        <dbReference type="ARBA" id="ARBA00023004"/>
    </source>
</evidence>
<accession>E1REZ4</accession>
<dbReference type="InterPro" id="IPR023885">
    <property type="entry name" value="4Fe4S-binding_SPASM_dom"/>
</dbReference>
<dbReference type="SFLD" id="SFLDS00029">
    <property type="entry name" value="Radical_SAM"/>
    <property type="match status" value="1"/>
</dbReference>
<dbReference type="CDD" id="cd01335">
    <property type="entry name" value="Radical_SAM"/>
    <property type="match status" value="1"/>
</dbReference>
<dbReference type="AlphaFoldDB" id="E1REZ4"/>
<dbReference type="GO" id="GO:0046872">
    <property type="term" value="F:metal ion binding"/>
    <property type="evidence" value="ECO:0007669"/>
    <property type="project" value="UniProtKB-KW"/>
</dbReference>
<dbReference type="SFLD" id="SFLDG01386">
    <property type="entry name" value="main_SPASM_domain-containing"/>
    <property type="match status" value="1"/>
</dbReference>
<dbReference type="InterPro" id="IPR017200">
    <property type="entry name" value="PqqE-like"/>
</dbReference>
<dbReference type="InterPro" id="IPR058240">
    <property type="entry name" value="rSAM_sf"/>
</dbReference>
<dbReference type="PROSITE" id="PS51918">
    <property type="entry name" value="RADICAL_SAM"/>
    <property type="match status" value="1"/>
</dbReference>
<dbReference type="InterPro" id="IPR013785">
    <property type="entry name" value="Aldolase_TIM"/>
</dbReference>
<evidence type="ECO:0000256" key="1">
    <source>
        <dbReference type="ARBA" id="ARBA00001966"/>
    </source>
</evidence>
<keyword evidence="2" id="KW-0004">4Fe-4S</keyword>
<evidence type="ECO:0000256" key="3">
    <source>
        <dbReference type="ARBA" id="ARBA00022691"/>
    </source>
</evidence>
<evidence type="ECO:0000256" key="2">
    <source>
        <dbReference type="ARBA" id="ARBA00022485"/>
    </source>
</evidence>
<evidence type="ECO:0000313" key="8">
    <source>
        <dbReference type="EMBL" id="ADN37238.1"/>
    </source>
</evidence>
<dbReference type="EMBL" id="CP002117">
    <property type="protein sequence ID" value="ADN37238.1"/>
    <property type="molecule type" value="Genomic_DNA"/>
</dbReference>
<dbReference type="RefSeq" id="WP_013330411.1">
    <property type="nucleotide sequence ID" value="NC_014507.1"/>
</dbReference>
<dbReference type="GO" id="GO:0003824">
    <property type="term" value="F:catalytic activity"/>
    <property type="evidence" value="ECO:0007669"/>
    <property type="project" value="InterPro"/>
</dbReference>
<dbReference type="GO" id="GO:0051539">
    <property type="term" value="F:4 iron, 4 sulfur cluster binding"/>
    <property type="evidence" value="ECO:0007669"/>
    <property type="project" value="UniProtKB-KW"/>
</dbReference>
<keyword evidence="6" id="KW-0411">Iron-sulfur</keyword>
<organism evidence="8 9">
    <name type="scientific">Methanolacinia petrolearia (strain DSM 11571 / OCM 486 / SEBR 4847)</name>
    <name type="common">Methanoplanus petrolearius</name>
    <dbReference type="NCBI Taxonomy" id="679926"/>
    <lineage>
        <taxon>Archaea</taxon>
        <taxon>Methanobacteriati</taxon>
        <taxon>Methanobacteriota</taxon>
        <taxon>Stenosarchaea group</taxon>
        <taxon>Methanomicrobia</taxon>
        <taxon>Methanomicrobiales</taxon>
        <taxon>Methanomicrobiaceae</taxon>
        <taxon>Methanolacinia</taxon>
    </lineage>
</organism>
<feature type="domain" description="Radical SAM core" evidence="7">
    <location>
        <begin position="4"/>
        <end position="215"/>
    </location>
</feature>
<sequence>MNFEVFPLIIGWELTLECNMRCRHCGSTAGAKRPNELTTKEALDLCDQFPDLLVQEVDITGGEPLLRKDWTIIAGHLQDLGIPVNILTNGLVMDSEMIAKMKELDIRAVGLSIDGLREVHDRFRNYRGSYEKTLNAMRLMQEAGIKYNIITTVNKENLGQLPAMHDVFRDLGVRHWRLQPLIPMGRALQNPGLELNDEDMLALGNFIRKQAADPDPVNPDIMCSDGLEYVKPGIGGPWRGCPGGIISCGIMSDGRVKGCLSLPDEVCEGNIRDRDLWDIWFDPASFAYTRYFNQEDAGPLCTGCEKLGDCQGGCSSSSYTGTGIFHNDPVCFFRAEHNQNKFT</sequence>
<keyword evidence="4" id="KW-0479">Metal-binding</keyword>
<dbReference type="STRING" id="679926.Mpet_2494"/>
<evidence type="ECO:0000313" key="9">
    <source>
        <dbReference type="Proteomes" id="UP000006565"/>
    </source>
</evidence>
<dbReference type="PANTHER" id="PTHR11228">
    <property type="entry name" value="RADICAL SAM DOMAIN PROTEIN"/>
    <property type="match status" value="1"/>
</dbReference>
<dbReference type="InterPro" id="IPR006638">
    <property type="entry name" value="Elp3/MiaA/NifB-like_rSAM"/>
</dbReference>
<dbReference type="Proteomes" id="UP000006565">
    <property type="component" value="Chromosome"/>
</dbReference>
<dbReference type="Gene3D" id="3.20.20.70">
    <property type="entry name" value="Aldolase class I"/>
    <property type="match status" value="1"/>
</dbReference>
<evidence type="ECO:0000256" key="6">
    <source>
        <dbReference type="ARBA" id="ARBA00023014"/>
    </source>
</evidence>
<protein>
    <submittedName>
        <fullName evidence="8">Radical SAM domain protein</fullName>
    </submittedName>
</protein>
<dbReference type="HOGENOM" id="CLU_009273_4_2_2"/>
<dbReference type="InterPro" id="IPR050377">
    <property type="entry name" value="Radical_SAM_PqqE_MftC-like"/>
</dbReference>
<keyword evidence="3" id="KW-0949">S-adenosyl-L-methionine</keyword>
<dbReference type="PIRSF" id="PIRSF037420">
    <property type="entry name" value="PQQ_syn_pqqE"/>
    <property type="match status" value="1"/>
</dbReference>